<dbReference type="Proteomes" id="UP000255317">
    <property type="component" value="Unassembled WGS sequence"/>
</dbReference>
<sequence length="465" mass="52190">MRAINNFILLFFMCGIFLGMAQGPRPMHVSSNSGATFTKDGEMDYTVRDASGRILTNVMDLKFLGTETLSVLDKANRTIYLLEDFEVKSVGASGTAKVLSTNIDKDFYITNPNSFAFFLQDRYVSGGDFVNIKSSYVYYLPDNNTTYFLEGIRSFPDWGAKSAEMLPYNASNTYWTRDATNNTYHVIVKGKAAEYKTLSSEKSGNDLIVKQNGIKKYKLPGYYTTASYVYKPVEMVSGNSSVGNNSSGSGCVSGNCQDGWGKQQLEGGYYEGFWENGKKEGYGMYKWEGTGKYIGSWKNDQMQGYGTYIADNEDNIVGWYSNGQLNGTGYTVTGGKWEQGVYTNGELTTPYTFITNKIDSGCTAGDCKNKYGRYKWDNGDSFTGFWKNGSMYMGTYTFASGDKYSGTFNNNNQFDGFGRYFYKDGGYYGGEWKNGNYEGKGYYHNKDYERQIGIWRNSSLVNNLN</sequence>
<organism evidence="2 3">
    <name type="scientific">Marinirhabdus gelatinilytica</name>
    <dbReference type="NCBI Taxonomy" id="1703343"/>
    <lineage>
        <taxon>Bacteria</taxon>
        <taxon>Pseudomonadati</taxon>
        <taxon>Bacteroidota</taxon>
        <taxon>Flavobacteriia</taxon>
        <taxon>Flavobacteriales</taxon>
        <taxon>Flavobacteriaceae</taxon>
    </lineage>
</organism>
<protein>
    <recommendedName>
        <fullName evidence="4">MORN repeat protein</fullName>
    </recommendedName>
</protein>
<reference evidence="2 3" key="1">
    <citation type="submission" date="2018-07" db="EMBL/GenBank/DDBJ databases">
        <title>Genomic Encyclopedia of Type Strains, Phase IV (KMG-IV): sequencing the most valuable type-strain genomes for metagenomic binning, comparative biology and taxonomic classification.</title>
        <authorList>
            <person name="Goeker M."/>
        </authorList>
    </citation>
    <scope>NUCLEOTIDE SEQUENCE [LARGE SCALE GENOMIC DNA]</scope>
    <source>
        <strain evidence="2 3">DSM 101478</strain>
    </source>
</reference>
<evidence type="ECO:0008006" key="4">
    <source>
        <dbReference type="Google" id="ProtNLM"/>
    </source>
</evidence>
<dbReference type="RefSeq" id="WP_147278498.1">
    <property type="nucleotide sequence ID" value="NZ_QRAO01000001.1"/>
</dbReference>
<dbReference type="AlphaFoldDB" id="A0A370QLH9"/>
<dbReference type="Gene3D" id="2.20.110.10">
    <property type="entry name" value="Histone H3 K4-specific methyltransferase SET7/9 N-terminal domain"/>
    <property type="match status" value="2"/>
</dbReference>
<evidence type="ECO:0000313" key="2">
    <source>
        <dbReference type="EMBL" id="RDK89237.1"/>
    </source>
</evidence>
<dbReference type="EMBL" id="QRAO01000001">
    <property type="protein sequence ID" value="RDK89237.1"/>
    <property type="molecule type" value="Genomic_DNA"/>
</dbReference>
<gene>
    <name evidence="2" type="ORF">C8D94_1011118</name>
</gene>
<comment type="caution">
    <text evidence="2">The sequence shown here is derived from an EMBL/GenBank/DDBJ whole genome shotgun (WGS) entry which is preliminary data.</text>
</comment>
<proteinExistence type="predicted"/>
<dbReference type="PANTHER" id="PTHR43215">
    <property type="entry name" value="RADIAL SPOKE HEAD 1 HOMOLOG"/>
    <property type="match status" value="1"/>
</dbReference>
<keyword evidence="3" id="KW-1185">Reference proteome</keyword>
<dbReference type="Pfam" id="PF02493">
    <property type="entry name" value="MORN"/>
    <property type="match status" value="4"/>
</dbReference>
<evidence type="ECO:0000256" key="1">
    <source>
        <dbReference type="ARBA" id="ARBA00022737"/>
    </source>
</evidence>
<dbReference type="PANTHER" id="PTHR43215:SF14">
    <property type="entry name" value="RADIAL SPOKE HEAD 1 HOMOLOG"/>
    <property type="match status" value="1"/>
</dbReference>
<accession>A0A370QLH9</accession>
<evidence type="ECO:0000313" key="3">
    <source>
        <dbReference type="Proteomes" id="UP000255317"/>
    </source>
</evidence>
<dbReference type="SUPFAM" id="SSF82185">
    <property type="entry name" value="Histone H3 K4-specific methyltransferase SET7/9 N-terminal domain"/>
    <property type="match status" value="2"/>
</dbReference>
<dbReference type="SMART" id="SM00698">
    <property type="entry name" value="MORN"/>
    <property type="match status" value="3"/>
</dbReference>
<keyword evidence="1" id="KW-0677">Repeat</keyword>
<dbReference type="InterPro" id="IPR003409">
    <property type="entry name" value="MORN"/>
</dbReference>
<dbReference type="OrthoDB" id="1452958at2"/>
<name>A0A370QLH9_9FLAO</name>